<comment type="caution">
    <text evidence="6">The sequence shown here is derived from an EMBL/GenBank/DDBJ whole genome shotgun (WGS) entry which is preliminary data.</text>
</comment>
<dbReference type="HAMAP" id="MF_00008">
    <property type="entry name" value="Thymidy_synth_bact"/>
    <property type="match status" value="1"/>
</dbReference>
<comment type="similarity">
    <text evidence="2">Belongs to the thymidylate synthase family. Bacterial-type ThyA subfamily.</text>
</comment>
<dbReference type="GO" id="GO:0004799">
    <property type="term" value="F:thymidylate synthase activity"/>
    <property type="evidence" value="ECO:0007669"/>
    <property type="project" value="UniProtKB-EC"/>
</dbReference>
<feature type="binding site" evidence="2">
    <location>
        <begin position="172"/>
        <end position="173"/>
    </location>
    <ligand>
        <name>dUMP</name>
        <dbReference type="ChEBI" id="CHEBI:246422"/>
        <note>ligand shared between dimeric partners</note>
    </ligand>
</feature>
<dbReference type="CDD" id="cd00351">
    <property type="entry name" value="TS_Pyrimidine_HMase"/>
    <property type="match status" value="1"/>
</dbReference>
<dbReference type="PROSITE" id="PS00091">
    <property type="entry name" value="THYMIDYLATE_SYNTHASE"/>
    <property type="match status" value="1"/>
</dbReference>
<dbReference type="InterPro" id="IPR023451">
    <property type="entry name" value="Thymidate_synth/dCMP_Mease_dom"/>
</dbReference>
<protein>
    <recommendedName>
        <fullName evidence="2 3">Thymidylate synthase</fullName>
        <shortName evidence="2">TS</shortName>
        <shortName evidence="2">TSase</shortName>
        <ecNumber evidence="2 3">2.1.1.45</ecNumber>
    </recommendedName>
</protein>
<gene>
    <name evidence="2" type="primary">thyA</name>
    <name evidence="6" type="ORF">KOF26_15265</name>
</gene>
<evidence type="ECO:0000256" key="1">
    <source>
        <dbReference type="ARBA" id="ARBA00022490"/>
    </source>
</evidence>
<comment type="catalytic activity">
    <reaction evidence="2">
        <text>dUMP + (6R)-5,10-methylene-5,6,7,8-tetrahydrofolate = 7,8-dihydrofolate + dTMP</text>
        <dbReference type="Rhea" id="RHEA:12104"/>
        <dbReference type="ChEBI" id="CHEBI:15636"/>
        <dbReference type="ChEBI" id="CHEBI:57451"/>
        <dbReference type="ChEBI" id="CHEBI:63528"/>
        <dbReference type="ChEBI" id="CHEBI:246422"/>
        <dbReference type="EC" id="2.1.1.45"/>
    </reaction>
</comment>
<feature type="binding site" description="in other chain" evidence="2">
    <location>
        <position position="38"/>
    </location>
    <ligand>
        <name>dUMP</name>
        <dbReference type="ChEBI" id="CHEBI:246422"/>
        <note>ligand shared between dimeric partners</note>
    </ligand>
</feature>
<dbReference type="EMBL" id="JAHKRT010000009">
    <property type="protein sequence ID" value="MBU3079217.1"/>
    <property type="molecule type" value="Genomic_DNA"/>
</dbReference>
<dbReference type="Proteomes" id="UP000776276">
    <property type="component" value="Unassembled WGS sequence"/>
</dbReference>
<keyword evidence="1 2" id="KW-0963">Cytoplasm</keyword>
<evidence type="ECO:0000256" key="3">
    <source>
        <dbReference type="NCBIfam" id="TIGR03284"/>
    </source>
</evidence>
<dbReference type="EC" id="2.1.1.45" evidence="2 3"/>
<keyword evidence="7" id="KW-1185">Reference proteome</keyword>
<dbReference type="PANTHER" id="PTHR11548">
    <property type="entry name" value="THYMIDYLATE SYNTHASE 1"/>
    <property type="match status" value="1"/>
</dbReference>
<comment type="function">
    <text evidence="2">Catalyzes the reductive methylation of 2'-deoxyuridine-5'-monophosphate (dUMP) to 2'-deoxythymidine-5'-monophosphate (dTMP) while utilizing 5,10-methylenetetrahydrofolate (mTHF) as the methyl donor and reductant in the reaction, yielding dihydrofolate (DHF) as a by-product. This enzymatic reaction provides an intracellular de novo source of dTMP, an essential precursor for DNA biosynthesis.</text>
</comment>
<evidence type="ECO:0000256" key="2">
    <source>
        <dbReference type="HAMAP-Rule" id="MF_00008"/>
    </source>
</evidence>
<feature type="binding site" evidence="2">
    <location>
        <position position="310"/>
    </location>
    <ligand>
        <name>(6R)-5,10-methylene-5,6,7,8-tetrahydrofolate</name>
        <dbReference type="ChEBI" id="CHEBI:15636"/>
    </ligand>
</feature>
<feature type="binding site" description="in other chain" evidence="2">
    <location>
        <begin position="254"/>
        <end position="256"/>
    </location>
    <ligand>
        <name>dUMP</name>
        <dbReference type="ChEBI" id="CHEBI:246422"/>
        <note>ligand shared between dimeric partners</note>
    </ligand>
</feature>
<evidence type="ECO:0000313" key="6">
    <source>
        <dbReference type="EMBL" id="MBU3079217.1"/>
    </source>
</evidence>
<dbReference type="InterPro" id="IPR020940">
    <property type="entry name" value="Thymidylate_synthase_AS"/>
</dbReference>
<feature type="active site" description="Nucleophile" evidence="2">
    <location>
        <position position="192"/>
    </location>
</feature>
<organism evidence="6 7">
    <name type="scientific">Sphingomonas quercus</name>
    <dbReference type="NCBI Taxonomy" id="2842451"/>
    <lineage>
        <taxon>Bacteria</taxon>
        <taxon>Pseudomonadati</taxon>
        <taxon>Pseudomonadota</taxon>
        <taxon>Alphaproteobacteria</taxon>
        <taxon>Sphingomonadales</taxon>
        <taxon>Sphingomonadaceae</taxon>
        <taxon>Sphingomonas</taxon>
    </lineage>
</organism>
<sequence length="311" mass="35321">MSRPICGGATTLASRHPEYQYLDLLERILAHGDERIDRTGIGTRSVFGELLRFDLSGGQVPILTTKRVYWKPAVREMLWFLTGGTNIRDLLKDKVRIWTDWPLAHYRKATGEAIAQGDFEARILADEAFAAQWGDLGPVYGKQWRRWLDAEGREHDQIATLVDTLRRNPASRRMLFHAWNVGELDRMALPPCHMVYQFHVTSRGRLNCLIFQRSCDLFLGAAFNFTGGAALLLMLAQQADLEPGELIWVGGDVHIYLNHVEQAREQLARTPRAFPTMRLARKAESIDGYRIEDFVVDGYDPHPAIHGDVAV</sequence>
<accession>A0ABS6BLM4</accession>
<feature type="domain" description="Thymidylate synthase/dCMP hydroxymethylase" evidence="5">
    <location>
        <begin position="20"/>
        <end position="311"/>
    </location>
</feature>
<name>A0ABS6BLM4_9SPHN</name>
<comment type="caution">
    <text evidence="2">Lacks conserved residue(s) required for the propagation of feature annotation.</text>
</comment>
<keyword evidence="2" id="KW-0545">Nucleotide biosynthesis</keyword>
<evidence type="ECO:0000313" key="7">
    <source>
        <dbReference type="Proteomes" id="UP000776276"/>
    </source>
</evidence>
<dbReference type="RefSeq" id="WP_216326942.1">
    <property type="nucleotide sequence ID" value="NZ_JAHKRT010000009.1"/>
</dbReference>
<evidence type="ECO:0000256" key="4">
    <source>
        <dbReference type="PROSITE-ProRule" id="PRU10016"/>
    </source>
</evidence>
<dbReference type="PANTHER" id="PTHR11548:SF9">
    <property type="entry name" value="THYMIDYLATE SYNTHASE"/>
    <property type="match status" value="1"/>
</dbReference>
<dbReference type="Pfam" id="PF00303">
    <property type="entry name" value="Thymidylat_synt"/>
    <property type="match status" value="1"/>
</dbReference>
<dbReference type="NCBIfam" id="TIGR03284">
    <property type="entry name" value="thym_sym"/>
    <property type="match status" value="1"/>
</dbReference>
<proteinExistence type="inferred from homology"/>
<dbReference type="InterPro" id="IPR000398">
    <property type="entry name" value="Thymidylate_synthase"/>
</dbReference>
<evidence type="ECO:0000259" key="5">
    <source>
        <dbReference type="Pfam" id="PF00303"/>
    </source>
</evidence>
<dbReference type="InterPro" id="IPR045097">
    <property type="entry name" value="Thymidate_synth/dCMP_Mease"/>
</dbReference>
<keyword evidence="2 6" id="KW-0489">Methyltransferase</keyword>
<reference evidence="6 7" key="1">
    <citation type="submission" date="2021-06" db="EMBL/GenBank/DDBJ databases">
        <title>Sphingomonas sp. XMGL2, whole genome shotgun sequencing project.</title>
        <authorList>
            <person name="Zhao G."/>
            <person name="Shen L."/>
        </authorList>
    </citation>
    <scope>NUCLEOTIDE SEQUENCE [LARGE SCALE GENOMIC DNA]</scope>
    <source>
        <strain evidence="6 7">XMGL2</strain>
    </source>
</reference>
<feature type="binding site" description="in other chain" evidence="2">
    <location>
        <position position="224"/>
    </location>
    <ligand>
        <name>dUMP</name>
        <dbReference type="ChEBI" id="CHEBI:246422"/>
        <note>ligand shared between dimeric partners</note>
    </ligand>
</feature>
<comment type="subcellular location">
    <subcellularLocation>
        <location evidence="2">Cytoplasm</location>
    </subcellularLocation>
</comment>
<keyword evidence="2 6" id="KW-0808">Transferase</keyword>
<dbReference type="GO" id="GO:0032259">
    <property type="term" value="P:methylation"/>
    <property type="evidence" value="ECO:0007669"/>
    <property type="project" value="UniProtKB-KW"/>
</dbReference>
<comment type="subunit">
    <text evidence="2">Homodimer.</text>
</comment>
<dbReference type="NCBIfam" id="NF002497">
    <property type="entry name" value="PRK01827.1-3"/>
    <property type="match status" value="1"/>
</dbReference>
<feature type="active site" evidence="4">
    <location>
        <position position="192"/>
    </location>
</feature>
<feature type="binding site" evidence="2">
    <location>
        <position position="216"/>
    </location>
    <ligand>
        <name>(6R)-5,10-methylene-5,6,7,8-tetrahydrofolate</name>
        <dbReference type="ChEBI" id="CHEBI:15636"/>
    </ligand>
</feature>
<feature type="binding site" description="in other chain" evidence="2">
    <location>
        <begin position="213"/>
        <end position="216"/>
    </location>
    <ligand>
        <name>dUMP</name>
        <dbReference type="ChEBI" id="CHEBI:246422"/>
        <note>ligand shared between dimeric partners</note>
    </ligand>
</feature>
<comment type="pathway">
    <text evidence="2">Pyrimidine metabolism; dTTP biosynthesis.</text>
</comment>